<evidence type="ECO:0000256" key="8">
    <source>
        <dbReference type="ARBA" id="ARBA00022989"/>
    </source>
</evidence>
<evidence type="ECO:0000256" key="1">
    <source>
        <dbReference type="ARBA" id="ARBA00000085"/>
    </source>
</evidence>
<evidence type="ECO:0000256" key="5">
    <source>
        <dbReference type="ARBA" id="ARBA00022679"/>
    </source>
</evidence>
<dbReference type="PANTHER" id="PTHR45436">
    <property type="entry name" value="SENSOR HISTIDINE KINASE YKOH"/>
    <property type="match status" value="1"/>
</dbReference>
<keyword evidence="15" id="KW-1185">Reference proteome</keyword>
<dbReference type="Gene3D" id="1.10.287.130">
    <property type="match status" value="1"/>
</dbReference>
<feature type="compositionally biased region" description="Acidic residues" evidence="11">
    <location>
        <begin position="488"/>
        <end position="503"/>
    </location>
</feature>
<dbReference type="Gene3D" id="3.30.565.10">
    <property type="entry name" value="Histidine kinase-like ATPase, C-terminal domain"/>
    <property type="match status" value="1"/>
</dbReference>
<dbReference type="PROSITE" id="PS50885">
    <property type="entry name" value="HAMP"/>
    <property type="match status" value="1"/>
</dbReference>
<keyword evidence="8" id="KW-1133">Transmembrane helix</keyword>
<dbReference type="InterPro" id="IPR005467">
    <property type="entry name" value="His_kinase_dom"/>
</dbReference>
<keyword evidence="9" id="KW-0902">Two-component regulatory system</keyword>
<dbReference type="EC" id="2.7.13.3" evidence="3"/>
<dbReference type="CDD" id="cd06225">
    <property type="entry name" value="HAMP"/>
    <property type="match status" value="1"/>
</dbReference>
<feature type="domain" description="HAMP" evidence="13">
    <location>
        <begin position="192"/>
        <end position="245"/>
    </location>
</feature>
<evidence type="ECO:0000256" key="4">
    <source>
        <dbReference type="ARBA" id="ARBA00022553"/>
    </source>
</evidence>
<accession>A0ABU1YXB6</accession>
<comment type="caution">
    <text evidence="14">The sequence shown here is derived from an EMBL/GenBank/DDBJ whole genome shotgun (WGS) entry which is preliminary data.</text>
</comment>
<dbReference type="SUPFAM" id="SSF47384">
    <property type="entry name" value="Homodimeric domain of signal transducing histidine kinase"/>
    <property type="match status" value="1"/>
</dbReference>
<feature type="domain" description="Histidine kinase" evidence="12">
    <location>
        <begin position="260"/>
        <end position="484"/>
    </location>
</feature>
<dbReference type="Gene3D" id="6.10.340.10">
    <property type="match status" value="1"/>
</dbReference>
<name>A0ABU1YXB6_9MICC</name>
<dbReference type="Proteomes" id="UP001180715">
    <property type="component" value="Unassembled WGS sequence"/>
</dbReference>
<dbReference type="Pfam" id="PF00512">
    <property type="entry name" value="HisKA"/>
    <property type="match status" value="1"/>
</dbReference>
<organism evidence="14 15">
    <name type="scientific">Pseudoglutamicibacter albus</name>
    <dbReference type="NCBI Taxonomy" id="98671"/>
    <lineage>
        <taxon>Bacteria</taxon>
        <taxon>Bacillati</taxon>
        <taxon>Actinomycetota</taxon>
        <taxon>Actinomycetes</taxon>
        <taxon>Micrococcales</taxon>
        <taxon>Micrococcaceae</taxon>
        <taxon>Pseudoglutamicibacter</taxon>
    </lineage>
</organism>
<keyword evidence="5 14" id="KW-0808">Transferase</keyword>
<keyword evidence="4" id="KW-0597">Phosphoprotein</keyword>
<feature type="region of interest" description="Disordered" evidence="11">
    <location>
        <begin position="488"/>
        <end position="541"/>
    </location>
</feature>
<evidence type="ECO:0000259" key="12">
    <source>
        <dbReference type="PROSITE" id="PS50109"/>
    </source>
</evidence>
<dbReference type="SUPFAM" id="SSF158472">
    <property type="entry name" value="HAMP domain-like"/>
    <property type="match status" value="1"/>
</dbReference>
<evidence type="ECO:0000259" key="13">
    <source>
        <dbReference type="PROSITE" id="PS50885"/>
    </source>
</evidence>
<comment type="subcellular location">
    <subcellularLocation>
        <location evidence="2">Cell membrane</location>
    </subcellularLocation>
</comment>
<dbReference type="PROSITE" id="PS50109">
    <property type="entry name" value="HIS_KIN"/>
    <property type="match status" value="1"/>
</dbReference>
<dbReference type="EMBL" id="JAVDXX010000001">
    <property type="protein sequence ID" value="MDR7292998.1"/>
    <property type="molecule type" value="Genomic_DNA"/>
</dbReference>
<feature type="compositionally biased region" description="Low complexity" evidence="11">
    <location>
        <begin position="504"/>
        <end position="513"/>
    </location>
</feature>
<dbReference type="InterPro" id="IPR004358">
    <property type="entry name" value="Sig_transdc_His_kin-like_C"/>
</dbReference>
<protein>
    <recommendedName>
        <fullName evidence="3">histidine kinase</fullName>
        <ecNumber evidence="3">2.7.13.3</ecNumber>
    </recommendedName>
</protein>
<evidence type="ECO:0000256" key="3">
    <source>
        <dbReference type="ARBA" id="ARBA00012438"/>
    </source>
</evidence>
<dbReference type="CDD" id="cd00082">
    <property type="entry name" value="HisKA"/>
    <property type="match status" value="1"/>
</dbReference>
<gene>
    <name evidence="14" type="ORF">J2S67_000266</name>
</gene>
<evidence type="ECO:0000256" key="11">
    <source>
        <dbReference type="SAM" id="MobiDB-lite"/>
    </source>
</evidence>
<keyword evidence="10" id="KW-0472">Membrane</keyword>
<evidence type="ECO:0000256" key="9">
    <source>
        <dbReference type="ARBA" id="ARBA00023012"/>
    </source>
</evidence>
<dbReference type="SMART" id="SM00304">
    <property type="entry name" value="HAMP"/>
    <property type="match status" value="1"/>
</dbReference>
<dbReference type="PRINTS" id="PR00344">
    <property type="entry name" value="BCTRLSENSOR"/>
</dbReference>
<dbReference type="GO" id="GO:0004673">
    <property type="term" value="F:protein histidine kinase activity"/>
    <property type="evidence" value="ECO:0007669"/>
    <property type="project" value="UniProtKB-EC"/>
</dbReference>
<sequence length="541" mass="58461">MLDWFRRTLRRISLRSKLVAMMAGLMMAGIAVTAWGTAQTTQAALMERVDRDLATNIGELQTGLEVALRTGSDRVTGTSPNALTFFGQLYDENGEAVLTKGVGTVDQPALPSVTAEVVYEHDRRPFTVAGTDPTSRGWRVKAVMRSDRPGTMVIAWPLRDTVRTVEQATASILVAGTLATMVMSLVGYVITTRAFKPLSDVERTAAKIAGGDLSLRVPKYPLETEVGSLSESLNVMLSRIESAFKAQQVSEEKMRRFIQDASHELRTPLVTIRGYSELYRHGGIPVGEPLDQAMGRVESEAKRMTQLVEDLLTLARLDEERPLESQEVDLLILAHDAVADARVSAPDRTISLVGIDGEPPVSAPTRGDEAKLRQVLVNLMTNAMRYTPEGSPIEVAVGSRSVVEGHDVVVLAIVDHGPGIKPEDAHRIFERFYRGDESRDRETGGTGLGLAIVAAIAKQHDGSVVITDTPGGGATLELRLPRIELSEMEDSYDDSDDDTDDDSGNLGDTGNLGDSDRPDDSGNDAVPGVSGRLMPPPPPES</sequence>
<dbReference type="SMART" id="SM00388">
    <property type="entry name" value="HisKA"/>
    <property type="match status" value="1"/>
</dbReference>
<dbReference type="Pfam" id="PF00672">
    <property type="entry name" value="HAMP"/>
    <property type="match status" value="1"/>
</dbReference>
<evidence type="ECO:0000313" key="14">
    <source>
        <dbReference type="EMBL" id="MDR7292998.1"/>
    </source>
</evidence>
<evidence type="ECO:0000256" key="7">
    <source>
        <dbReference type="ARBA" id="ARBA00022777"/>
    </source>
</evidence>
<keyword evidence="6" id="KW-0812">Transmembrane</keyword>
<evidence type="ECO:0000313" key="15">
    <source>
        <dbReference type="Proteomes" id="UP001180715"/>
    </source>
</evidence>
<dbReference type="InterPro" id="IPR050428">
    <property type="entry name" value="TCS_sensor_his_kinase"/>
</dbReference>
<dbReference type="RefSeq" id="WP_310245563.1">
    <property type="nucleotide sequence ID" value="NZ_JAVDXX010000001.1"/>
</dbReference>
<evidence type="ECO:0000256" key="2">
    <source>
        <dbReference type="ARBA" id="ARBA00004236"/>
    </source>
</evidence>
<dbReference type="PANTHER" id="PTHR45436:SF5">
    <property type="entry name" value="SENSOR HISTIDINE KINASE TRCS"/>
    <property type="match status" value="1"/>
</dbReference>
<evidence type="ECO:0000256" key="6">
    <source>
        <dbReference type="ARBA" id="ARBA00022692"/>
    </source>
</evidence>
<dbReference type="InterPro" id="IPR036890">
    <property type="entry name" value="HATPase_C_sf"/>
</dbReference>
<dbReference type="InterPro" id="IPR003660">
    <property type="entry name" value="HAMP_dom"/>
</dbReference>
<comment type="catalytic activity">
    <reaction evidence="1">
        <text>ATP + protein L-histidine = ADP + protein N-phospho-L-histidine.</text>
        <dbReference type="EC" id="2.7.13.3"/>
    </reaction>
</comment>
<evidence type="ECO:0000256" key="10">
    <source>
        <dbReference type="ARBA" id="ARBA00023136"/>
    </source>
</evidence>
<reference evidence="14" key="1">
    <citation type="submission" date="2023-07" db="EMBL/GenBank/DDBJ databases">
        <title>Sequencing the genomes of 1000 actinobacteria strains.</title>
        <authorList>
            <person name="Klenk H.-P."/>
        </authorList>
    </citation>
    <scope>NUCLEOTIDE SEQUENCE</scope>
    <source>
        <strain evidence="14">DSM 13068</strain>
    </source>
</reference>
<dbReference type="SUPFAM" id="SSF55874">
    <property type="entry name" value="ATPase domain of HSP90 chaperone/DNA topoisomerase II/histidine kinase"/>
    <property type="match status" value="1"/>
</dbReference>
<keyword evidence="7 14" id="KW-0418">Kinase</keyword>
<proteinExistence type="predicted"/>
<dbReference type="InterPro" id="IPR036097">
    <property type="entry name" value="HisK_dim/P_sf"/>
</dbReference>
<dbReference type="InterPro" id="IPR003594">
    <property type="entry name" value="HATPase_dom"/>
</dbReference>
<dbReference type="CDD" id="cd00075">
    <property type="entry name" value="HATPase"/>
    <property type="match status" value="1"/>
</dbReference>
<dbReference type="Pfam" id="PF02518">
    <property type="entry name" value="HATPase_c"/>
    <property type="match status" value="1"/>
</dbReference>
<dbReference type="SMART" id="SM00387">
    <property type="entry name" value="HATPase_c"/>
    <property type="match status" value="1"/>
</dbReference>
<dbReference type="InterPro" id="IPR003661">
    <property type="entry name" value="HisK_dim/P_dom"/>
</dbReference>